<evidence type="ECO:0000313" key="6">
    <source>
        <dbReference type="EMBL" id="MCK8783308.1"/>
    </source>
</evidence>
<evidence type="ECO:0000256" key="4">
    <source>
        <dbReference type="PROSITE-ProRule" id="PRU00335"/>
    </source>
</evidence>
<dbReference type="PANTHER" id="PTHR30055:SF234">
    <property type="entry name" value="HTH-TYPE TRANSCRIPTIONAL REGULATOR BETI"/>
    <property type="match status" value="1"/>
</dbReference>
<dbReference type="InterPro" id="IPR009057">
    <property type="entry name" value="Homeodomain-like_sf"/>
</dbReference>
<dbReference type="RefSeq" id="WP_248665433.1">
    <property type="nucleotide sequence ID" value="NZ_JALPRX010000008.1"/>
</dbReference>
<evidence type="ECO:0000256" key="2">
    <source>
        <dbReference type="ARBA" id="ARBA00023125"/>
    </source>
</evidence>
<comment type="caution">
    <text evidence="6">The sequence shown here is derived from an EMBL/GenBank/DDBJ whole genome shotgun (WGS) entry which is preliminary data.</text>
</comment>
<evidence type="ECO:0000256" key="3">
    <source>
        <dbReference type="ARBA" id="ARBA00023163"/>
    </source>
</evidence>
<dbReference type="PANTHER" id="PTHR30055">
    <property type="entry name" value="HTH-TYPE TRANSCRIPTIONAL REGULATOR RUTR"/>
    <property type="match status" value="1"/>
</dbReference>
<dbReference type="SUPFAM" id="SSF46689">
    <property type="entry name" value="Homeodomain-like"/>
    <property type="match status" value="1"/>
</dbReference>
<feature type="DNA-binding region" description="H-T-H motif" evidence="4">
    <location>
        <begin position="41"/>
        <end position="60"/>
    </location>
</feature>
<proteinExistence type="predicted"/>
<dbReference type="GO" id="GO:0003700">
    <property type="term" value="F:DNA-binding transcription factor activity"/>
    <property type="evidence" value="ECO:0007669"/>
    <property type="project" value="TreeGrafter"/>
</dbReference>
<sequence length="209" mass="22690">MESRAVTATPREEAGDAATLRCRLLDAAEAAFVAQGFHATTMDMIAREARCSKKTVYKLFESKEALFGALMLRLRFEVAALPVDPDLEPSHALREFLLGMADILLRDRSVALIRIATAEAGRLAGRSPPPDGGGTSPPLGMEDYLARLEQAGGHDFGPPGEAVRMLVGMALGAFHHELLTGLEAEVPEAELRRRIDRAVGIFLRGTRRE</sequence>
<dbReference type="PROSITE" id="PS50977">
    <property type="entry name" value="HTH_TETR_2"/>
    <property type="match status" value="1"/>
</dbReference>
<dbReference type="PRINTS" id="PR00455">
    <property type="entry name" value="HTHTETR"/>
</dbReference>
<name>A0A9X1Y4U9_9PROT</name>
<evidence type="ECO:0000313" key="7">
    <source>
        <dbReference type="Proteomes" id="UP001139516"/>
    </source>
</evidence>
<keyword evidence="3" id="KW-0804">Transcription</keyword>
<dbReference type="Pfam" id="PF14246">
    <property type="entry name" value="TetR_C_7"/>
    <property type="match status" value="1"/>
</dbReference>
<organism evidence="6 7">
    <name type="scientific">Roseomonas acroporae</name>
    <dbReference type="NCBI Taxonomy" id="2937791"/>
    <lineage>
        <taxon>Bacteria</taxon>
        <taxon>Pseudomonadati</taxon>
        <taxon>Pseudomonadota</taxon>
        <taxon>Alphaproteobacteria</taxon>
        <taxon>Acetobacterales</taxon>
        <taxon>Roseomonadaceae</taxon>
        <taxon>Roseomonas</taxon>
    </lineage>
</organism>
<keyword evidence="2 4" id="KW-0238">DNA-binding</keyword>
<accession>A0A9X1Y4U9</accession>
<evidence type="ECO:0000256" key="1">
    <source>
        <dbReference type="ARBA" id="ARBA00023015"/>
    </source>
</evidence>
<gene>
    <name evidence="6" type="ORF">M0638_02790</name>
</gene>
<dbReference type="Gene3D" id="1.10.357.10">
    <property type="entry name" value="Tetracycline Repressor, domain 2"/>
    <property type="match status" value="1"/>
</dbReference>
<keyword evidence="1" id="KW-0805">Transcription regulation</keyword>
<dbReference type="EMBL" id="JALPRX010000008">
    <property type="protein sequence ID" value="MCK8783308.1"/>
    <property type="molecule type" value="Genomic_DNA"/>
</dbReference>
<protein>
    <submittedName>
        <fullName evidence="6">TetR/AcrR family transcriptional regulator</fullName>
    </submittedName>
</protein>
<dbReference type="InterPro" id="IPR001647">
    <property type="entry name" value="HTH_TetR"/>
</dbReference>
<evidence type="ECO:0000259" key="5">
    <source>
        <dbReference type="PROSITE" id="PS50977"/>
    </source>
</evidence>
<feature type="domain" description="HTH tetR-type" evidence="5">
    <location>
        <begin position="18"/>
        <end position="78"/>
    </location>
</feature>
<dbReference type="GO" id="GO:0000976">
    <property type="term" value="F:transcription cis-regulatory region binding"/>
    <property type="evidence" value="ECO:0007669"/>
    <property type="project" value="TreeGrafter"/>
</dbReference>
<dbReference type="Proteomes" id="UP001139516">
    <property type="component" value="Unassembled WGS sequence"/>
</dbReference>
<dbReference type="Pfam" id="PF00440">
    <property type="entry name" value="TetR_N"/>
    <property type="match status" value="1"/>
</dbReference>
<dbReference type="InterPro" id="IPR039536">
    <property type="entry name" value="TetR_C_Proteobacteria"/>
</dbReference>
<keyword evidence="7" id="KW-1185">Reference proteome</keyword>
<dbReference type="AlphaFoldDB" id="A0A9X1Y4U9"/>
<reference evidence="6" key="1">
    <citation type="submission" date="2022-04" db="EMBL/GenBank/DDBJ databases">
        <title>Roseomonas acroporae sp. nov., isolated from coral Acropora digitifera.</title>
        <authorList>
            <person name="Sun H."/>
        </authorList>
    </citation>
    <scope>NUCLEOTIDE SEQUENCE</scope>
    <source>
        <strain evidence="6">NAR14</strain>
    </source>
</reference>
<dbReference type="InterPro" id="IPR050109">
    <property type="entry name" value="HTH-type_TetR-like_transc_reg"/>
</dbReference>